<dbReference type="InterPro" id="IPR013783">
    <property type="entry name" value="Ig-like_fold"/>
</dbReference>
<dbReference type="Gene3D" id="2.60.40.10">
    <property type="entry name" value="Immunoglobulins"/>
    <property type="match status" value="1"/>
</dbReference>
<dbReference type="SUPFAM" id="SSF49265">
    <property type="entry name" value="Fibronectin type III"/>
    <property type="match status" value="1"/>
</dbReference>
<dbReference type="GO" id="GO:0098609">
    <property type="term" value="P:cell-cell adhesion"/>
    <property type="evidence" value="ECO:0007669"/>
    <property type="project" value="TreeGrafter"/>
</dbReference>
<dbReference type="AlphaFoldDB" id="A0A7C3MIS0"/>
<protein>
    <submittedName>
        <fullName evidence="3">Fibronectin type III domain-containing protein</fullName>
    </submittedName>
</protein>
<dbReference type="PROSITE" id="PS51257">
    <property type="entry name" value="PROKAR_LIPOPROTEIN"/>
    <property type="match status" value="1"/>
</dbReference>
<organism evidence="3">
    <name type="scientific">Dictyoglomus thermophilum</name>
    <dbReference type="NCBI Taxonomy" id="14"/>
    <lineage>
        <taxon>Bacteria</taxon>
        <taxon>Pseudomonadati</taxon>
        <taxon>Dictyoglomota</taxon>
        <taxon>Dictyoglomia</taxon>
        <taxon>Dictyoglomales</taxon>
        <taxon>Dictyoglomaceae</taxon>
        <taxon>Dictyoglomus</taxon>
    </lineage>
</organism>
<gene>
    <name evidence="3" type="ORF">ENW00_00580</name>
</gene>
<feature type="domain" description="Fibronectin type-III" evidence="2">
    <location>
        <begin position="39"/>
        <end position="129"/>
    </location>
</feature>
<evidence type="ECO:0000259" key="2">
    <source>
        <dbReference type="PROSITE" id="PS50853"/>
    </source>
</evidence>
<dbReference type="CDD" id="cd00063">
    <property type="entry name" value="FN3"/>
    <property type="match status" value="1"/>
</dbReference>
<accession>A0A7C3MIS0</accession>
<reference evidence="3" key="1">
    <citation type="journal article" date="2020" name="mSystems">
        <title>Genome- and Community-Level Interaction Insights into Carbon Utilization and Element Cycling Functions of Hydrothermarchaeota in Hydrothermal Sediment.</title>
        <authorList>
            <person name="Zhou Z."/>
            <person name="Liu Y."/>
            <person name="Xu W."/>
            <person name="Pan J."/>
            <person name="Luo Z.H."/>
            <person name="Li M."/>
        </authorList>
    </citation>
    <scope>NUCLEOTIDE SEQUENCE [LARGE SCALE GENOMIC DNA]</scope>
    <source>
        <strain evidence="3">SpSt-81</strain>
    </source>
</reference>
<dbReference type="InterPro" id="IPR036116">
    <property type="entry name" value="FN3_sf"/>
</dbReference>
<evidence type="ECO:0000256" key="1">
    <source>
        <dbReference type="ARBA" id="ARBA00023157"/>
    </source>
</evidence>
<evidence type="ECO:0000313" key="3">
    <source>
        <dbReference type="EMBL" id="HFX12649.1"/>
    </source>
</evidence>
<dbReference type="InterPro" id="IPR003961">
    <property type="entry name" value="FN3_dom"/>
</dbReference>
<keyword evidence="1" id="KW-1015">Disulfide bond</keyword>
<dbReference type="Pfam" id="PF00041">
    <property type="entry name" value="fn3"/>
    <property type="match status" value="1"/>
</dbReference>
<proteinExistence type="predicted"/>
<sequence>MKKVRNLSLILIVILIILLVSGCTPKTEQPQPQPTKPNAPTDLTAEVVSGTEVRLAWKDNSNNEEGFKIERKTLDGEWSEIATVGANVNTYNDTGLTPGTTYYYRVKAYNSAGDSDYSNEVSIVPLYSPTWGTHDWTNTFEFPSGWIDGNANYPMQNFCTVQDGILIFDTTYTAGATPSFRYNFEACAPNSFSMTIVLKAKGDVGTNVTRAWTLDIQTALYRGGFEIQTNPTQVRILNGTSTLASYTMTTTDWHIYWFTVNYTVDGLYAKLYVDNNSTPVLEGIINAAPSTPPDPQFMRLGDTSTSASNLYKSQLDWIFWTFDGAFAPNEVKLPEGFNLNP</sequence>
<dbReference type="EMBL" id="DTIN01000008">
    <property type="protein sequence ID" value="HFX12649.1"/>
    <property type="molecule type" value="Genomic_DNA"/>
</dbReference>
<dbReference type="GO" id="GO:0016020">
    <property type="term" value="C:membrane"/>
    <property type="evidence" value="ECO:0007669"/>
    <property type="project" value="UniProtKB-SubCell"/>
</dbReference>
<dbReference type="SMART" id="SM00060">
    <property type="entry name" value="FN3"/>
    <property type="match status" value="1"/>
</dbReference>
<dbReference type="PROSITE" id="PS50853">
    <property type="entry name" value="FN3"/>
    <property type="match status" value="1"/>
</dbReference>
<name>A0A7C3MIS0_DICTH</name>
<dbReference type="PANTHER" id="PTHR44170:SF6">
    <property type="entry name" value="CONTACTIN"/>
    <property type="match status" value="1"/>
</dbReference>
<dbReference type="PANTHER" id="PTHR44170">
    <property type="entry name" value="PROTEIN SIDEKICK"/>
    <property type="match status" value="1"/>
</dbReference>
<comment type="caution">
    <text evidence="3">The sequence shown here is derived from an EMBL/GenBank/DDBJ whole genome shotgun (WGS) entry which is preliminary data.</text>
</comment>